<reference evidence="2 3" key="2">
    <citation type="submission" date="2017-09" db="EMBL/GenBank/DDBJ databases">
        <title>Extensive intraspecific genome diversity in a model arbuscular mycorrhizal fungus.</title>
        <authorList>
            <person name="Chen E.C."/>
            <person name="Morin E."/>
            <person name="Beaudet D."/>
            <person name="Noel J."/>
            <person name="Ndikumana S."/>
            <person name="Charron P."/>
            <person name="St-Onge C."/>
            <person name="Giorgi J."/>
            <person name="Grigoriev I.V."/>
            <person name="Roux C."/>
            <person name="Martin F.M."/>
            <person name="Corradi N."/>
        </authorList>
    </citation>
    <scope>NUCLEOTIDE SEQUENCE [LARGE SCALE GENOMIC DNA]</scope>
    <source>
        <strain evidence="2 3">A5</strain>
    </source>
</reference>
<dbReference type="Proteomes" id="UP000232722">
    <property type="component" value="Unassembled WGS sequence"/>
</dbReference>
<dbReference type="VEuPathDB" id="FungiDB:RhiirA1_476650"/>
<accession>A0A2N0NFB4</accession>
<dbReference type="VEuPathDB" id="FungiDB:RhiirFUN_006535"/>
<organism evidence="2 3">
    <name type="scientific">Rhizophagus irregularis</name>
    <dbReference type="NCBI Taxonomy" id="588596"/>
    <lineage>
        <taxon>Eukaryota</taxon>
        <taxon>Fungi</taxon>
        <taxon>Fungi incertae sedis</taxon>
        <taxon>Mucoromycota</taxon>
        <taxon>Glomeromycotina</taxon>
        <taxon>Glomeromycetes</taxon>
        <taxon>Glomerales</taxon>
        <taxon>Glomeraceae</taxon>
        <taxon>Rhizophagus</taxon>
    </lineage>
</organism>
<gene>
    <name evidence="2" type="ORF">RhiirA5_441798</name>
</gene>
<sequence>MDAFLGEVHKKKVSNEIRQRNREKKLCFSVSGQAQEFLPIGSQRDQRPQVLNLITQPCNSTSSEASANSDGGEVPLKEKIGSELDSKCKKGKSVDKLKQELFASELSSQEPSIEQNHVTKISETLCSGKITSDKSSIDEAS</sequence>
<evidence type="ECO:0000256" key="1">
    <source>
        <dbReference type="SAM" id="MobiDB-lite"/>
    </source>
</evidence>
<feature type="compositionally biased region" description="Polar residues" evidence="1">
    <location>
        <begin position="59"/>
        <end position="69"/>
    </location>
</feature>
<dbReference type="VEuPathDB" id="FungiDB:FUN_015686"/>
<comment type="caution">
    <text evidence="2">The sequence shown here is derived from an EMBL/GenBank/DDBJ whole genome shotgun (WGS) entry which is preliminary data.</text>
</comment>
<evidence type="ECO:0000313" key="2">
    <source>
        <dbReference type="EMBL" id="PKB93276.1"/>
    </source>
</evidence>
<name>A0A2N0NFB4_9GLOM</name>
<reference evidence="2 3" key="1">
    <citation type="submission" date="2016-04" db="EMBL/GenBank/DDBJ databases">
        <title>Genome analyses suggest a sexual origin of heterokaryosis in a supposedly ancient asexual fungus.</title>
        <authorList>
            <person name="Ropars J."/>
            <person name="Sedzielewska K."/>
            <person name="Noel J."/>
            <person name="Charron P."/>
            <person name="Farinelli L."/>
            <person name="Marton T."/>
            <person name="Kruger M."/>
            <person name="Pelin A."/>
            <person name="Brachmann A."/>
            <person name="Corradi N."/>
        </authorList>
    </citation>
    <scope>NUCLEOTIDE SEQUENCE [LARGE SCALE GENOMIC DNA]</scope>
    <source>
        <strain evidence="2 3">A5</strain>
    </source>
</reference>
<dbReference type="EMBL" id="LLXJ01008486">
    <property type="protein sequence ID" value="PKB93276.1"/>
    <property type="molecule type" value="Genomic_DNA"/>
</dbReference>
<evidence type="ECO:0000313" key="3">
    <source>
        <dbReference type="Proteomes" id="UP000232722"/>
    </source>
</evidence>
<feature type="region of interest" description="Disordered" evidence="1">
    <location>
        <begin position="59"/>
        <end position="80"/>
    </location>
</feature>
<proteinExistence type="predicted"/>
<dbReference type="AlphaFoldDB" id="A0A2N0NFB4"/>
<protein>
    <submittedName>
        <fullName evidence="2">Uncharacterized protein</fullName>
    </submittedName>
</protein>